<feature type="domain" description="Reverse transcriptase" evidence="2">
    <location>
        <begin position="922"/>
        <end position="1167"/>
    </location>
</feature>
<evidence type="ECO:0000313" key="3">
    <source>
        <dbReference type="EMBL" id="KAG7563825.1"/>
    </source>
</evidence>
<accession>A0A8T1ZU63</accession>
<evidence type="ECO:0000313" key="4">
    <source>
        <dbReference type="Proteomes" id="UP000694251"/>
    </source>
</evidence>
<dbReference type="CDD" id="cd01650">
    <property type="entry name" value="RT_nLTR_like"/>
    <property type="match status" value="1"/>
</dbReference>
<feature type="region of interest" description="Disordered" evidence="1">
    <location>
        <begin position="425"/>
        <end position="447"/>
    </location>
</feature>
<keyword evidence="4" id="KW-1185">Reference proteome</keyword>
<organism evidence="3 4">
    <name type="scientific">Arabidopsis suecica</name>
    <name type="common">Swedish thale-cress</name>
    <name type="synonym">Cardaminopsis suecica</name>
    <dbReference type="NCBI Taxonomy" id="45249"/>
    <lineage>
        <taxon>Eukaryota</taxon>
        <taxon>Viridiplantae</taxon>
        <taxon>Streptophyta</taxon>
        <taxon>Embryophyta</taxon>
        <taxon>Tracheophyta</taxon>
        <taxon>Spermatophyta</taxon>
        <taxon>Magnoliopsida</taxon>
        <taxon>eudicotyledons</taxon>
        <taxon>Gunneridae</taxon>
        <taxon>Pentapetalae</taxon>
        <taxon>rosids</taxon>
        <taxon>malvids</taxon>
        <taxon>Brassicales</taxon>
        <taxon>Brassicaceae</taxon>
        <taxon>Camelineae</taxon>
        <taxon>Arabidopsis</taxon>
    </lineage>
</organism>
<dbReference type="GO" id="GO:0003824">
    <property type="term" value="F:catalytic activity"/>
    <property type="evidence" value="ECO:0007669"/>
    <property type="project" value="InterPro"/>
</dbReference>
<dbReference type="InterPro" id="IPR000477">
    <property type="entry name" value="RT_dom"/>
</dbReference>
<dbReference type="Pfam" id="PF14392">
    <property type="entry name" value="zf-CCHC_4"/>
    <property type="match status" value="1"/>
</dbReference>
<dbReference type="Pfam" id="PF03372">
    <property type="entry name" value="Exo_endo_phos"/>
    <property type="match status" value="1"/>
</dbReference>
<evidence type="ECO:0000256" key="1">
    <source>
        <dbReference type="SAM" id="MobiDB-lite"/>
    </source>
</evidence>
<reference evidence="3 4" key="1">
    <citation type="submission" date="2020-12" db="EMBL/GenBank/DDBJ databases">
        <title>Concerted genomic and epigenomic changes stabilize Arabidopsis allopolyploids.</title>
        <authorList>
            <person name="Chen Z."/>
        </authorList>
    </citation>
    <scope>NUCLEOTIDE SEQUENCE [LARGE SCALE GENOMIC DNA]</scope>
    <source>
        <strain evidence="3">As9502</strain>
        <tissue evidence="3">Leaf</tissue>
    </source>
</reference>
<evidence type="ECO:0000259" key="2">
    <source>
        <dbReference type="PROSITE" id="PS50878"/>
    </source>
</evidence>
<dbReference type="Pfam" id="PF13966">
    <property type="entry name" value="zf-RVT"/>
    <property type="match status" value="1"/>
</dbReference>
<dbReference type="PROSITE" id="PS50878">
    <property type="entry name" value="RT_POL"/>
    <property type="match status" value="1"/>
</dbReference>
<dbReference type="Proteomes" id="UP000694251">
    <property type="component" value="Chromosome 10"/>
</dbReference>
<dbReference type="InterPro" id="IPR026960">
    <property type="entry name" value="RVT-Znf"/>
</dbReference>
<protein>
    <submittedName>
        <fullName evidence="3">Zinc knuckle CX2CX4HX4C</fullName>
    </submittedName>
</protein>
<dbReference type="EMBL" id="JAEFBJ010000010">
    <property type="protein sequence ID" value="KAG7563825.1"/>
    <property type="molecule type" value="Genomic_DNA"/>
</dbReference>
<dbReference type="InterPro" id="IPR005135">
    <property type="entry name" value="Endo/exonuclease/phosphatase"/>
</dbReference>
<comment type="caution">
    <text evidence="3">The sequence shown here is derived from an EMBL/GenBank/DDBJ whole genome shotgun (WGS) entry which is preliminary data.</text>
</comment>
<dbReference type="InterPro" id="IPR025558">
    <property type="entry name" value="DUF4283"/>
</dbReference>
<dbReference type="Pfam" id="PF14111">
    <property type="entry name" value="DUF4283"/>
    <property type="match status" value="1"/>
</dbReference>
<gene>
    <name evidence="3" type="ORF">ISN44_As10g005920</name>
</gene>
<dbReference type="PANTHER" id="PTHR33116">
    <property type="entry name" value="REVERSE TRANSCRIPTASE ZINC-BINDING DOMAIN-CONTAINING PROTEIN-RELATED-RELATED"/>
    <property type="match status" value="1"/>
</dbReference>
<dbReference type="OrthoDB" id="1750606at2759"/>
<dbReference type="Pfam" id="PF00078">
    <property type="entry name" value="RVT_1"/>
    <property type="match status" value="1"/>
</dbReference>
<dbReference type="InterPro" id="IPR025836">
    <property type="entry name" value="Zn_knuckle_CX2CX4HX4C"/>
</dbReference>
<name>A0A8T1ZU63_ARASU</name>
<sequence length="1790" mass="203856">MSAAMDKALMALSLDEEDLPFDMPDLPQYRSCEKNTLSLVGRLLNPDHQSMSNLILNLPRKWQKSDRIRGVALSNERFQFIFRTEHDLVEILEKGAHTFNEWSIVLEIWTEDPPPDSLQFIPIWVQIRNIPINHYTYDSIMLLGELVGQVTEVIFDPEQPISQGFVRVKVKFDVSRPLRKSKVINLPKGKTTTVWYHYERIQKRCYHCQRLTHEKDMCPLLIRARQEQTLERRLGKKVEKAPPQLVIKESDPLFGVLREDQVGIHPILGRPRIDPEVLEGMRQYLLVVDGEERKIRELRVKKSVAEVEKDPLSQKTVLRLEPVPLVSTDINKGKGIVFGYDSSDSVVVPDSGTENSVFNSAQSPSRTNSQMVGVKAATLVAYSEDSFSSMPSSTEYVPGFFNAGTSGTTQRRSKVKRRPYISKRAGKGIGSQSHGISSSKKEGLSEGVMEKRKGVMEAESAPKVARRKKPLAVGDCPTSNEHDVLELSRNVLVDIQVWLGYDRVFTVDPIGRSGGLALFSKKSVSLDILAADKNVLDVAVVFGNFKFYLSCIYGNPRSDLRHLVWERVTRLGLQRTEPWCMFGDFNEILHNGEKLGGPRRSEKSFEDFGNMISACDMSELPGKGNCYTWGGRRSDLWIQCKLDRSFGNKEWFKLFPAANQLFLEKKGSDHRPVLLHLLSSQDTYRGSFRFDRRMLHQPRVLESIKEAWLASSSIFGQSISESLRRCRKALSKWKKVNETNAKEKISRIQLEVEAEHAVLFPSFQRMAWLQKELVRAHREEESFWKQKCRKKWMNSGDKNTKYFHASVKADRSRNSLDKLVDEQGITHRSEASIGDVGVSYFQDLFSSSFPPNPHELFEDFHPRVTDDMNAGLMAKVSKEEVKDAVFSIKSSSSPGADGMTGLFFQQYWDIVGKQLTFEKTNSSVMADLRPISLCSVMYKVISKILVSRLKPILEDLVSPTQSAFVADRLISDNILIAHEIVHALRTHGNMSKDFMAIKTDLSKAFDRVEWSYLHHLLLALGFNQTWVELVMKCVTTVTYTVLVNGQPHGLVTPHRGLRQGDPLSLFLFVLCTEGLSHLLNRAESQGLISGMQFSPDGPSIHHLLFVDDSLFVCKADEDQCGELQNILSIYGNATGQSINLEKSSITFGDKIEDSVKELVKNKLGIQSEGGAGTYLGLPECFSGSKKDMLAYIHEKLKNRLSGWFAKTLSQGGKEILLKTVAMAMPVYAMSCFRLPKATCESLSSAMSSFWWSSMENQRKISWVAWERLFLPKNLGGLGFKDIELFNQALLAKQAWRLLQSPDCLFSLFFKSRYFCDSIFLGAVLGSRPSFAWRSILHGRVLLEKGLKQKVGNGESLKVWSTLWLEDGGMRAPFMKSILIDLELSVNDLIDLDRRDWDPGLLNAHFFPRDVEIIQRTKPAISSPDFMCWKHNKSGEYSVKSGYWLASQIMNEEAHRMASMLPSLNGIKEQIWNVLAPSKIKIFMWKAFCGALPVAERLSTRGMKVDQRCQLCGVEGESINHVLFTCSLARQIWALSGFPLPQDGFDQRSTFQNLHHVLLMCKNSRVPLVLRRTPPWILWSLWKNRNNLFFDGLASTSPDLLKKILEDSEEWFLAQELERSDCVLDRVQPLNRHCSWRPPEKPWLKCNVASVWNKDKKLLWYGLGFEEFSRPSAWPSFKSQVESLLLALSYIQFWRVTNEDRKANLGAFLIARSVTREERLQSYVAQGYPFWLQKVFENDKCITVLQIVKDDDTQRTPEAETYLFFQALAREKNLKKQLQICTHPRSEGTIT</sequence>
<dbReference type="PANTHER" id="PTHR33116:SF86">
    <property type="entry name" value="REVERSE TRANSCRIPTASE DOMAIN-CONTAINING PROTEIN"/>
    <property type="match status" value="1"/>
</dbReference>
<proteinExistence type="predicted"/>